<protein>
    <submittedName>
        <fullName evidence="2">Uncharacterized protein</fullName>
    </submittedName>
</protein>
<evidence type="ECO:0000313" key="2">
    <source>
        <dbReference type="EMBL" id="GIX67440.1"/>
    </source>
</evidence>
<evidence type="ECO:0000256" key="1">
    <source>
        <dbReference type="SAM" id="MobiDB-lite"/>
    </source>
</evidence>
<dbReference type="Proteomes" id="UP001054837">
    <property type="component" value="Unassembled WGS sequence"/>
</dbReference>
<name>A0AAV4M6I7_9ARAC</name>
<organism evidence="2 3">
    <name type="scientific">Caerostris darwini</name>
    <dbReference type="NCBI Taxonomy" id="1538125"/>
    <lineage>
        <taxon>Eukaryota</taxon>
        <taxon>Metazoa</taxon>
        <taxon>Ecdysozoa</taxon>
        <taxon>Arthropoda</taxon>
        <taxon>Chelicerata</taxon>
        <taxon>Arachnida</taxon>
        <taxon>Araneae</taxon>
        <taxon>Araneomorphae</taxon>
        <taxon>Entelegynae</taxon>
        <taxon>Araneoidea</taxon>
        <taxon>Araneidae</taxon>
        <taxon>Caerostris</taxon>
    </lineage>
</organism>
<reference evidence="2 3" key="1">
    <citation type="submission" date="2021-06" db="EMBL/GenBank/DDBJ databases">
        <title>Caerostris darwini draft genome.</title>
        <authorList>
            <person name="Kono N."/>
            <person name="Arakawa K."/>
        </authorList>
    </citation>
    <scope>NUCLEOTIDE SEQUENCE [LARGE SCALE GENOMIC DNA]</scope>
</reference>
<evidence type="ECO:0000313" key="3">
    <source>
        <dbReference type="Proteomes" id="UP001054837"/>
    </source>
</evidence>
<comment type="caution">
    <text evidence="2">The sequence shown here is derived from an EMBL/GenBank/DDBJ whole genome shotgun (WGS) entry which is preliminary data.</text>
</comment>
<sequence>MLSALDIAAVVAYKCETLAPSVHPVLEPLLRVRPAPGVRADPGEPDLLRRFDVHPELGSPQQRRQPHDLLPLLHAHLPKLQSGSLSSSCSSIEGASLMTMHFRISSQKASLLQLDCAKIVHLLPLHATTPARRHLPSFRVQHHDRDHVHHPQKLHLPPAPPDDHDRQVRRQAPHQAVQRQFCRRPPQGSGLWRGLCRQLHQKLQDVRHHCWILR</sequence>
<proteinExistence type="predicted"/>
<gene>
    <name evidence="2" type="ORF">CDAR_110331</name>
</gene>
<accession>A0AAV4M6I7</accession>
<feature type="region of interest" description="Disordered" evidence="1">
    <location>
        <begin position="144"/>
        <end position="178"/>
    </location>
</feature>
<keyword evidence="3" id="KW-1185">Reference proteome</keyword>
<dbReference type="EMBL" id="BPLQ01000096">
    <property type="protein sequence ID" value="GIX67440.1"/>
    <property type="molecule type" value="Genomic_DNA"/>
</dbReference>
<dbReference type="AlphaFoldDB" id="A0AAV4M6I7"/>